<gene>
    <name evidence="5" type="ORF">IT779_16610</name>
</gene>
<keyword evidence="1" id="KW-0560">Oxidoreductase</keyword>
<comment type="caution">
    <text evidence="5">The sequence shown here is derived from an EMBL/GenBank/DDBJ whole genome shotgun (WGS) entry which is preliminary data.</text>
</comment>
<dbReference type="RefSeq" id="WP_196150217.1">
    <property type="nucleotide sequence ID" value="NZ_JADMLG010000006.1"/>
</dbReference>
<dbReference type="Proteomes" id="UP000655751">
    <property type="component" value="Unassembled WGS sequence"/>
</dbReference>
<keyword evidence="6" id="KW-1185">Reference proteome</keyword>
<evidence type="ECO:0000313" key="5">
    <source>
        <dbReference type="EMBL" id="MBH0777899.1"/>
    </source>
</evidence>
<dbReference type="EMBL" id="JADMLG010000006">
    <property type="protein sequence ID" value="MBH0777899.1"/>
    <property type="molecule type" value="Genomic_DNA"/>
</dbReference>
<dbReference type="Gene3D" id="3.60.130.10">
    <property type="entry name" value="Clavaminate synthase-like"/>
    <property type="match status" value="1"/>
</dbReference>
<dbReference type="SUPFAM" id="SSF51197">
    <property type="entry name" value="Clavaminate synthase-like"/>
    <property type="match status" value="1"/>
</dbReference>
<evidence type="ECO:0000256" key="1">
    <source>
        <dbReference type="ARBA" id="ARBA00023002"/>
    </source>
</evidence>
<organism evidence="5 6">
    <name type="scientific">Nocardia bovistercoris</name>
    <dbReference type="NCBI Taxonomy" id="2785916"/>
    <lineage>
        <taxon>Bacteria</taxon>
        <taxon>Bacillati</taxon>
        <taxon>Actinomycetota</taxon>
        <taxon>Actinomycetes</taxon>
        <taxon>Mycobacteriales</taxon>
        <taxon>Nocardiaceae</taxon>
        <taxon>Nocardia</taxon>
    </lineage>
</organism>
<accession>A0A931IAK4</accession>
<feature type="domain" description="TauD/TfdA-like" evidence="4">
    <location>
        <begin position="66"/>
        <end position="296"/>
    </location>
</feature>
<evidence type="ECO:0000259" key="4">
    <source>
        <dbReference type="Pfam" id="PF02668"/>
    </source>
</evidence>
<reference evidence="5" key="1">
    <citation type="submission" date="2020-11" db="EMBL/GenBank/DDBJ databases">
        <title>Nocardia NEAU-351.nov., a novel actinomycete isolated from the cow dung.</title>
        <authorList>
            <person name="Zhang X."/>
        </authorList>
    </citation>
    <scope>NUCLEOTIDE SEQUENCE</scope>
    <source>
        <strain evidence="5">NEAU-351</strain>
    </source>
</reference>
<name>A0A931IAK4_9NOCA</name>
<protein>
    <submittedName>
        <fullName evidence="5">TauD/TfdA family dioxygenase</fullName>
    </submittedName>
</protein>
<dbReference type="InterPro" id="IPR042098">
    <property type="entry name" value="TauD-like_sf"/>
</dbReference>
<dbReference type="AlphaFoldDB" id="A0A931IAK4"/>
<evidence type="ECO:0000256" key="3">
    <source>
        <dbReference type="SAM" id="MobiDB-lite"/>
    </source>
</evidence>
<sequence>MTNSLVRPSTRPLPNTPDPHGAERTRSVCANPGRDAAGPWTAACGGLPELRFSPRLTPGGLELFLAALRLTVRRRGYVLIREANFGRTALRALLQAIADPGLPVDAELRRRLCVHGTPPSLPVPARVPALPLHRDAVLVEAPGELLGFSALATDPAFDAGALELVDSVTALTEFPTDLLRVLASRAFEYRLRDCSPFPNVPPEWFVRPTFVRAAAGRALNIVLPPTPRPGIAAPWETRLRGLGPRASADQIARVDDHLRASSTFRSHTWSTADAVVVDNSRVLHGIAAVPAAARHHVIRESL</sequence>
<keyword evidence="2" id="KW-0408">Iron</keyword>
<evidence type="ECO:0000313" key="6">
    <source>
        <dbReference type="Proteomes" id="UP000655751"/>
    </source>
</evidence>
<dbReference type="GO" id="GO:0051213">
    <property type="term" value="F:dioxygenase activity"/>
    <property type="evidence" value="ECO:0007669"/>
    <property type="project" value="UniProtKB-KW"/>
</dbReference>
<evidence type="ECO:0000256" key="2">
    <source>
        <dbReference type="ARBA" id="ARBA00023004"/>
    </source>
</evidence>
<proteinExistence type="predicted"/>
<dbReference type="Pfam" id="PF02668">
    <property type="entry name" value="TauD"/>
    <property type="match status" value="1"/>
</dbReference>
<dbReference type="InterPro" id="IPR003819">
    <property type="entry name" value="TauD/TfdA-like"/>
</dbReference>
<feature type="region of interest" description="Disordered" evidence="3">
    <location>
        <begin position="1"/>
        <end position="32"/>
    </location>
</feature>
<keyword evidence="5" id="KW-0223">Dioxygenase</keyword>